<dbReference type="InterPro" id="IPR001837">
    <property type="entry name" value="Adenylate_cyclase-assoc_CAP"/>
</dbReference>
<dbReference type="InterPro" id="IPR017901">
    <property type="entry name" value="C-CAP_CF_C-like"/>
</dbReference>
<proteinExistence type="inferred from homology"/>
<keyword evidence="4" id="KW-1185">Reference proteome</keyword>
<evidence type="ECO:0000313" key="4">
    <source>
        <dbReference type="Proteomes" id="UP001057455"/>
    </source>
</evidence>
<comment type="caution">
    <text evidence="3">The sequence shown here is derived from an EMBL/GenBank/DDBJ whole genome shotgun (WGS) entry which is preliminary data.</text>
</comment>
<dbReference type="InterPro" id="IPR036223">
    <property type="entry name" value="CAP_C_sf"/>
</dbReference>
<dbReference type="AlphaFoldDB" id="A0A9W5TDG8"/>
<dbReference type="GO" id="GO:0007015">
    <property type="term" value="P:actin filament organization"/>
    <property type="evidence" value="ECO:0007669"/>
    <property type="project" value="TreeGrafter"/>
</dbReference>
<protein>
    <submittedName>
        <fullName evidence="3">Adenylyl cyclase associated protein</fullName>
    </submittedName>
</protein>
<reference evidence="3" key="1">
    <citation type="submission" date="2019-12" db="EMBL/GenBank/DDBJ databases">
        <title>Genome sequence of Babesia ovis.</title>
        <authorList>
            <person name="Yamagishi J."/>
            <person name="Sevinc F."/>
            <person name="Xuan X."/>
        </authorList>
    </citation>
    <scope>NUCLEOTIDE SEQUENCE</scope>
    <source>
        <strain evidence="3">Selcuk</strain>
    </source>
</reference>
<evidence type="ECO:0000313" key="3">
    <source>
        <dbReference type="EMBL" id="GFE55838.1"/>
    </source>
</evidence>
<dbReference type="PROSITE" id="PS51329">
    <property type="entry name" value="C_CAP_COFACTOR_C"/>
    <property type="match status" value="1"/>
</dbReference>
<gene>
    <name evidence="3" type="ORF">BaOVIS_032420</name>
</gene>
<dbReference type="GO" id="GO:0008179">
    <property type="term" value="F:adenylate cyclase binding"/>
    <property type="evidence" value="ECO:0007669"/>
    <property type="project" value="TreeGrafter"/>
</dbReference>
<dbReference type="EMBL" id="BLIY01000024">
    <property type="protein sequence ID" value="GFE55838.1"/>
    <property type="molecule type" value="Genomic_DNA"/>
</dbReference>
<accession>A0A9W5TDG8</accession>
<evidence type="ECO:0000259" key="2">
    <source>
        <dbReference type="PROSITE" id="PS51329"/>
    </source>
</evidence>
<dbReference type="Proteomes" id="UP001057455">
    <property type="component" value="Unassembled WGS sequence"/>
</dbReference>
<comment type="similarity">
    <text evidence="1">Belongs to the CAP family.</text>
</comment>
<dbReference type="PANTHER" id="PTHR10652:SF0">
    <property type="entry name" value="ADENYLYL CYCLASE-ASSOCIATED PROTEIN"/>
    <property type="match status" value="1"/>
</dbReference>
<sequence>MVTASHSGAQGNSGAPIVELKGDVWTVANQNNTTVELSQVTRTQSVQVCECNDVKLVIPEKIVTLSLVSCNKVEVKMHSCISGMELTSCHGVMIRVSNSLPSAAIDKCQQVGFWITSANAETIMFTSCKSGDMNVNINRNTSGNADEDDWIERPIPEHFEHRFNAKLQLESKPSMLY</sequence>
<dbReference type="OrthoDB" id="1601at2759"/>
<dbReference type="PANTHER" id="PTHR10652">
    <property type="entry name" value="ADENYLYL CYCLASE-ASSOCIATED PROTEIN"/>
    <property type="match status" value="1"/>
</dbReference>
<dbReference type="Pfam" id="PF08603">
    <property type="entry name" value="CAP_C"/>
    <property type="match status" value="1"/>
</dbReference>
<dbReference type="GO" id="GO:0005737">
    <property type="term" value="C:cytoplasm"/>
    <property type="evidence" value="ECO:0007669"/>
    <property type="project" value="TreeGrafter"/>
</dbReference>
<dbReference type="Gene3D" id="2.160.20.70">
    <property type="match status" value="1"/>
</dbReference>
<organism evidence="3 4">
    <name type="scientific">Babesia ovis</name>
    <dbReference type="NCBI Taxonomy" id="5869"/>
    <lineage>
        <taxon>Eukaryota</taxon>
        <taxon>Sar</taxon>
        <taxon>Alveolata</taxon>
        <taxon>Apicomplexa</taxon>
        <taxon>Aconoidasida</taxon>
        <taxon>Piroplasmida</taxon>
        <taxon>Babesiidae</taxon>
        <taxon>Babesia</taxon>
    </lineage>
</organism>
<dbReference type="InterPro" id="IPR013912">
    <property type="entry name" value="Adenylate_cyclase-assoc_CAP_C"/>
</dbReference>
<dbReference type="InterPro" id="IPR016098">
    <property type="entry name" value="CAP/MinC_C"/>
</dbReference>
<evidence type="ECO:0000256" key="1">
    <source>
        <dbReference type="ARBA" id="ARBA00007659"/>
    </source>
</evidence>
<dbReference type="SUPFAM" id="SSF69340">
    <property type="entry name" value="C-terminal domain of adenylylcyclase associated protein"/>
    <property type="match status" value="1"/>
</dbReference>
<dbReference type="GO" id="GO:0003779">
    <property type="term" value="F:actin binding"/>
    <property type="evidence" value="ECO:0007669"/>
    <property type="project" value="InterPro"/>
</dbReference>
<feature type="domain" description="C-CAP/cofactor C-like" evidence="2">
    <location>
        <begin position="8"/>
        <end position="155"/>
    </location>
</feature>
<dbReference type="GO" id="GO:0019933">
    <property type="term" value="P:cAMP-mediated signaling"/>
    <property type="evidence" value="ECO:0007669"/>
    <property type="project" value="TreeGrafter"/>
</dbReference>
<name>A0A9W5TDG8_BABOV</name>